<feature type="region of interest" description="Disordered" evidence="1">
    <location>
        <begin position="1"/>
        <end position="31"/>
    </location>
</feature>
<name>A0A9W4IE99_9EURO</name>
<evidence type="ECO:0000313" key="3">
    <source>
        <dbReference type="Proteomes" id="UP001152646"/>
    </source>
</evidence>
<accession>A0A9W4IE99</accession>
<evidence type="ECO:0000256" key="1">
    <source>
        <dbReference type="SAM" id="MobiDB-lite"/>
    </source>
</evidence>
<dbReference type="EMBL" id="CAJVPA010000044">
    <property type="protein sequence ID" value="CAG8268091.1"/>
    <property type="molecule type" value="Genomic_DNA"/>
</dbReference>
<dbReference type="AlphaFoldDB" id="A0A9W4IE99"/>
<reference evidence="2" key="1">
    <citation type="submission" date="2021-07" db="EMBL/GenBank/DDBJ databases">
        <authorList>
            <person name="Branca A.L. A."/>
        </authorList>
    </citation>
    <scope>NUCLEOTIDE SEQUENCE</scope>
</reference>
<organism evidence="2 3">
    <name type="scientific">Penicillium salamii</name>
    <dbReference type="NCBI Taxonomy" id="1612424"/>
    <lineage>
        <taxon>Eukaryota</taxon>
        <taxon>Fungi</taxon>
        <taxon>Dikarya</taxon>
        <taxon>Ascomycota</taxon>
        <taxon>Pezizomycotina</taxon>
        <taxon>Eurotiomycetes</taxon>
        <taxon>Eurotiomycetidae</taxon>
        <taxon>Eurotiales</taxon>
        <taxon>Aspergillaceae</taxon>
        <taxon>Penicillium</taxon>
    </lineage>
</organism>
<feature type="compositionally biased region" description="Polar residues" evidence="1">
    <location>
        <begin position="11"/>
        <end position="26"/>
    </location>
</feature>
<gene>
    <name evidence="2" type="ORF">PSALAMII_LOCUS1164</name>
</gene>
<proteinExistence type="predicted"/>
<sequence>METPAQPPRRSANSSSRLWRTRNTVGSGPVRTVETSACTSTACHLDSF</sequence>
<comment type="caution">
    <text evidence="2">The sequence shown here is derived from an EMBL/GenBank/DDBJ whole genome shotgun (WGS) entry which is preliminary data.</text>
</comment>
<protein>
    <submittedName>
        <fullName evidence="2">Uncharacterized protein</fullName>
    </submittedName>
</protein>
<dbReference type="Proteomes" id="UP001152646">
    <property type="component" value="Unassembled WGS sequence"/>
</dbReference>
<evidence type="ECO:0000313" key="2">
    <source>
        <dbReference type="EMBL" id="CAG8268091.1"/>
    </source>
</evidence>